<dbReference type="STRING" id="933852.A0A0C3B858"/>
<evidence type="ECO:0000313" key="9">
    <source>
        <dbReference type="EMBL" id="KIM27601.1"/>
    </source>
</evidence>
<evidence type="ECO:0000259" key="8">
    <source>
        <dbReference type="PROSITE" id="PS50850"/>
    </source>
</evidence>
<feature type="region of interest" description="Disordered" evidence="6">
    <location>
        <begin position="304"/>
        <end position="323"/>
    </location>
</feature>
<sequence>MHPSTLSSVNETDDNSDYENDQTSSGTLSGSPLDNTMDRIGMGNYQRALLGLCGLGWAADNMWLQAVAVALPRVQVQYSVPTSSIGYLSASTFLGMMLGALLWGTLSDLLGRIRVFQSTLFFAAVFGFLAFNADTFLSLCFANFLLGTAVGGSMPTDGTFALEILPPKKRHLLTSLSIFFSIGSVVAAFVALMVIPGNSCPPTSTTSSPCDVQTENKGWKYMILILTFITAAMFLARILFFRLHESPRFLVHTGREVEAAIALTDIAKFNGSRLQITVADVKDDEEDDSREAACGPLRIQTQHEEEREGLLEHSSTPPMYRPVSPSKSVGVLRQLLEAPLNGWYCRMQGLLTGEWKQRTLLVWGIWMSMALAFTMFNVFLPTFLEYRSGENSASESSGEPSSLSGPLWEVVIFTLGGCPGALVGAYLIDAAPRYHMSKSLVLALVTFVTAAFSLAFVMVSGYYVVMITTIGISLTSTAMWSILYGYGHLK</sequence>
<evidence type="ECO:0000313" key="10">
    <source>
        <dbReference type="Proteomes" id="UP000054097"/>
    </source>
</evidence>
<feature type="region of interest" description="Disordered" evidence="6">
    <location>
        <begin position="1"/>
        <end position="34"/>
    </location>
</feature>
<dbReference type="PANTHER" id="PTHR23511:SF5">
    <property type="entry name" value="MAJOR FACILITATOR-TYPE TRANSPORTER HXNZ-RELATED"/>
    <property type="match status" value="1"/>
</dbReference>
<evidence type="ECO:0000256" key="3">
    <source>
        <dbReference type="ARBA" id="ARBA00022692"/>
    </source>
</evidence>
<evidence type="ECO:0000256" key="4">
    <source>
        <dbReference type="ARBA" id="ARBA00022989"/>
    </source>
</evidence>
<feature type="compositionally biased region" description="Polar residues" evidence="6">
    <location>
        <begin position="1"/>
        <end position="10"/>
    </location>
</feature>
<feature type="transmembrane region" description="Helical" evidence="7">
    <location>
        <begin position="172"/>
        <end position="195"/>
    </location>
</feature>
<keyword evidence="2" id="KW-0813">Transport</keyword>
<feature type="transmembrane region" description="Helical" evidence="7">
    <location>
        <begin position="360"/>
        <end position="380"/>
    </location>
</feature>
<feature type="transmembrane region" description="Helical" evidence="7">
    <location>
        <begin position="221"/>
        <end position="240"/>
    </location>
</feature>
<feature type="transmembrane region" description="Helical" evidence="7">
    <location>
        <begin position="136"/>
        <end position="160"/>
    </location>
</feature>
<organism evidence="9 10">
    <name type="scientific">Serendipita vermifera MAFF 305830</name>
    <dbReference type="NCBI Taxonomy" id="933852"/>
    <lineage>
        <taxon>Eukaryota</taxon>
        <taxon>Fungi</taxon>
        <taxon>Dikarya</taxon>
        <taxon>Basidiomycota</taxon>
        <taxon>Agaricomycotina</taxon>
        <taxon>Agaricomycetes</taxon>
        <taxon>Sebacinales</taxon>
        <taxon>Serendipitaceae</taxon>
        <taxon>Serendipita</taxon>
    </lineage>
</organism>
<dbReference type="InterPro" id="IPR036259">
    <property type="entry name" value="MFS_trans_sf"/>
</dbReference>
<feature type="transmembrane region" description="Helical" evidence="7">
    <location>
        <begin position="49"/>
        <end position="72"/>
    </location>
</feature>
<feature type="transmembrane region" description="Helical" evidence="7">
    <location>
        <begin position="440"/>
        <end position="459"/>
    </location>
</feature>
<keyword evidence="3 7" id="KW-0812">Transmembrane</keyword>
<reference evidence="9 10" key="1">
    <citation type="submission" date="2014-04" db="EMBL/GenBank/DDBJ databases">
        <authorList>
            <consortium name="DOE Joint Genome Institute"/>
            <person name="Kuo A."/>
            <person name="Zuccaro A."/>
            <person name="Kohler A."/>
            <person name="Nagy L.G."/>
            <person name="Floudas D."/>
            <person name="Copeland A."/>
            <person name="Barry K.W."/>
            <person name="Cichocki N."/>
            <person name="Veneault-Fourrey C."/>
            <person name="LaButti K."/>
            <person name="Lindquist E.A."/>
            <person name="Lipzen A."/>
            <person name="Lundell T."/>
            <person name="Morin E."/>
            <person name="Murat C."/>
            <person name="Sun H."/>
            <person name="Tunlid A."/>
            <person name="Henrissat B."/>
            <person name="Grigoriev I.V."/>
            <person name="Hibbett D.S."/>
            <person name="Martin F."/>
            <person name="Nordberg H.P."/>
            <person name="Cantor M.N."/>
            <person name="Hua S.X."/>
        </authorList>
    </citation>
    <scope>NUCLEOTIDE SEQUENCE [LARGE SCALE GENOMIC DNA]</scope>
    <source>
        <strain evidence="9 10">MAFF 305830</strain>
    </source>
</reference>
<feature type="transmembrane region" description="Helical" evidence="7">
    <location>
        <begin position="407"/>
        <end position="428"/>
    </location>
</feature>
<dbReference type="OrthoDB" id="4139357at2759"/>
<protein>
    <recommendedName>
        <fullName evidence="8">Major facilitator superfamily (MFS) profile domain-containing protein</fullName>
    </recommendedName>
</protein>
<evidence type="ECO:0000256" key="7">
    <source>
        <dbReference type="SAM" id="Phobius"/>
    </source>
</evidence>
<accession>A0A0C3B858</accession>
<dbReference type="InterPro" id="IPR011701">
    <property type="entry name" value="MFS"/>
</dbReference>
<keyword evidence="4 7" id="KW-1133">Transmembrane helix</keyword>
<dbReference type="GO" id="GO:0016020">
    <property type="term" value="C:membrane"/>
    <property type="evidence" value="ECO:0007669"/>
    <property type="project" value="UniProtKB-SubCell"/>
</dbReference>
<feature type="compositionally biased region" description="Acidic residues" evidence="6">
    <location>
        <begin position="11"/>
        <end position="20"/>
    </location>
</feature>
<dbReference type="Pfam" id="PF07690">
    <property type="entry name" value="MFS_1"/>
    <property type="match status" value="1"/>
</dbReference>
<feature type="transmembrane region" description="Helical" evidence="7">
    <location>
        <begin position="84"/>
        <end position="106"/>
    </location>
</feature>
<evidence type="ECO:0000256" key="1">
    <source>
        <dbReference type="ARBA" id="ARBA00004141"/>
    </source>
</evidence>
<dbReference type="Proteomes" id="UP000054097">
    <property type="component" value="Unassembled WGS sequence"/>
</dbReference>
<dbReference type="InterPro" id="IPR020846">
    <property type="entry name" value="MFS_dom"/>
</dbReference>
<evidence type="ECO:0000256" key="5">
    <source>
        <dbReference type="ARBA" id="ARBA00023136"/>
    </source>
</evidence>
<dbReference type="EMBL" id="KN824298">
    <property type="protein sequence ID" value="KIM27601.1"/>
    <property type="molecule type" value="Genomic_DNA"/>
</dbReference>
<dbReference type="HOGENOM" id="CLU_001265_52_2_1"/>
<dbReference type="GO" id="GO:0022857">
    <property type="term" value="F:transmembrane transporter activity"/>
    <property type="evidence" value="ECO:0007669"/>
    <property type="project" value="InterPro"/>
</dbReference>
<comment type="subcellular location">
    <subcellularLocation>
        <location evidence="1">Membrane</location>
        <topology evidence="1">Multi-pass membrane protein</topology>
    </subcellularLocation>
</comment>
<feature type="domain" description="Major facilitator superfamily (MFS) profile" evidence="8">
    <location>
        <begin position="49"/>
        <end position="490"/>
    </location>
</feature>
<dbReference type="PROSITE" id="PS50850">
    <property type="entry name" value="MFS"/>
    <property type="match status" value="1"/>
</dbReference>
<dbReference type="Gene3D" id="1.20.1250.20">
    <property type="entry name" value="MFS general substrate transporter like domains"/>
    <property type="match status" value="1"/>
</dbReference>
<name>A0A0C3B858_SERVB</name>
<dbReference type="SUPFAM" id="SSF103473">
    <property type="entry name" value="MFS general substrate transporter"/>
    <property type="match status" value="1"/>
</dbReference>
<dbReference type="AlphaFoldDB" id="A0A0C3B858"/>
<evidence type="ECO:0000256" key="6">
    <source>
        <dbReference type="SAM" id="MobiDB-lite"/>
    </source>
</evidence>
<evidence type="ECO:0000256" key="2">
    <source>
        <dbReference type="ARBA" id="ARBA00022448"/>
    </source>
</evidence>
<dbReference type="PANTHER" id="PTHR23511">
    <property type="entry name" value="SYNAPTIC VESICLE GLYCOPROTEIN 2"/>
    <property type="match status" value="1"/>
</dbReference>
<keyword evidence="10" id="KW-1185">Reference proteome</keyword>
<gene>
    <name evidence="9" type="ORF">M408DRAFT_311024</name>
</gene>
<feature type="transmembrane region" description="Helical" evidence="7">
    <location>
        <begin position="465"/>
        <end position="486"/>
    </location>
</feature>
<keyword evidence="5 7" id="KW-0472">Membrane</keyword>
<proteinExistence type="predicted"/>
<feature type="compositionally biased region" description="Polar residues" evidence="6">
    <location>
        <begin position="21"/>
        <end position="34"/>
    </location>
</feature>
<reference evidence="10" key="2">
    <citation type="submission" date="2015-01" db="EMBL/GenBank/DDBJ databases">
        <title>Evolutionary Origins and Diversification of the Mycorrhizal Mutualists.</title>
        <authorList>
            <consortium name="DOE Joint Genome Institute"/>
            <consortium name="Mycorrhizal Genomics Consortium"/>
            <person name="Kohler A."/>
            <person name="Kuo A."/>
            <person name="Nagy L.G."/>
            <person name="Floudas D."/>
            <person name="Copeland A."/>
            <person name="Barry K.W."/>
            <person name="Cichocki N."/>
            <person name="Veneault-Fourrey C."/>
            <person name="LaButti K."/>
            <person name="Lindquist E.A."/>
            <person name="Lipzen A."/>
            <person name="Lundell T."/>
            <person name="Morin E."/>
            <person name="Murat C."/>
            <person name="Riley R."/>
            <person name="Ohm R."/>
            <person name="Sun H."/>
            <person name="Tunlid A."/>
            <person name="Henrissat B."/>
            <person name="Grigoriev I.V."/>
            <person name="Hibbett D.S."/>
            <person name="Martin F."/>
        </authorList>
    </citation>
    <scope>NUCLEOTIDE SEQUENCE [LARGE SCALE GENOMIC DNA]</scope>
    <source>
        <strain evidence="10">MAFF 305830</strain>
    </source>
</reference>